<sequence>MLKLVPNSQKLLSSLRRQCVRMMANGASDKDWDSEGPRRPERGLNRVTLIGRIGREPEHRGTDDHPCVIFPLATNYSFRKASGELMTKTDWHRICVFKPGLRDNVCSRIGKGDRVFVEGPISYTRFLDEDNKNTTLTSIVAGN</sequence>
<dbReference type="Proteomes" id="UP000762676">
    <property type="component" value="Unassembled WGS sequence"/>
</dbReference>
<dbReference type="InterPro" id="IPR000424">
    <property type="entry name" value="Primosome_PriB/ssb"/>
</dbReference>
<dbReference type="AlphaFoldDB" id="A0AAV4GW43"/>
<name>A0AAV4GW43_9GAST</name>
<dbReference type="GO" id="GO:0003697">
    <property type="term" value="F:single-stranded DNA binding"/>
    <property type="evidence" value="ECO:0007669"/>
    <property type="project" value="InterPro"/>
</dbReference>
<dbReference type="SUPFAM" id="SSF50249">
    <property type="entry name" value="Nucleic acid-binding proteins"/>
    <property type="match status" value="1"/>
</dbReference>
<dbReference type="PROSITE" id="PS50935">
    <property type="entry name" value="SSB"/>
    <property type="match status" value="1"/>
</dbReference>
<dbReference type="PANTHER" id="PTHR10302">
    <property type="entry name" value="SINGLE-STRANDED DNA-BINDING PROTEIN"/>
    <property type="match status" value="1"/>
</dbReference>
<dbReference type="GO" id="GO:0006264">
    <property type="term" value="P:mitochondrial DNA replication"/>
    <property type="evidence" value="ECO:0007669"/>
    <property type="project" value="TreeGrafter"/>
</dbReference>
<keyword evidence="4" id="KW-1185">Reference proteome</keyword>
<dbReference type="Pfam" id="PF00436">
    <property type="entry name" value="SSB"/>
    <property type="match status" value="1"/>
</dbReference>
<evidence type="ECO:0000313" key="3">
    <source>
        <dbReference type="EMBL" id="GFR89326.1"/>
    </source>
</evidence>
<dbReference type="InterPro" id="IPR011344">
    <property type="entry name" value="ssDNA-bd"/>
</dbReference>
<evidence type="ECO:0000313" key="4">
    <source>
        <dbReference type="Proteomes" id="UP000762676"/>
    </source>
</evidence>
<dbReference type="CDD" id="cd04496">
    <property type="entry name" value="SSB_OBF"/>
    <property type="match status" value="1"/>
</dbReference>
<comment type="caution">
    <text evidence="3">The sequence shown here is derived from an EMBL/GenBank/DDBJ whole genome shotgun (WGS) entry which is preliminary data.</text>
</comment>
<gene>
    <name evidence="3" type="ORF">ElyMa_004275200</name>
</gene>
<dbReference type="GO" id="GO:0042645">
    <property type="term" value="C:mitochondrial nucleoid"/>
    <property type="evidence" value="ECO:0007669"/>
    <property type="project" value="TreeGrafter"/>
</dbReference>
<accession>A0AAV4GW43</accession>
<reference evidence="3 4" key="1">
    <citation type="journal article" date="2021" name="Elife">
        <title>Chloroplast acquisition without the gene transfer in kleptoplastic sea slugs, Plakobranchus ocellatus.</title>
        <authorList>
            <person name="Maeda T."/>
            <person name="Takahashi S."/>
            <person name="Yoshida T."/>
            <person name="Shimamura S."/>
            <person name="Takaki Y."/>
            <person name="Nagai Y."/>
            <person name="Toyoda A."/>
            <person name="Suzuki Y."/>
            <person name="Arimoto A."/>
            <person name="Ishii H."/>
            <person name="Satoh N."/>
            <person name="Nishiyama T."/>
            <person name="Hasebe M."/>
            <person name="Maruyama T."/>
            <person name="Minagawa J."/>
            <person name="Obokata J."/>
            <person name="Shigenobu S."/>
        </authorList>
    </citation>
    <scope>NUCLEOTIDE SEQUENCE [LARGE SCALE GENOMIC DNA]</scope>
</reference>
<protein>
    <submittedName>
        <fullName evidence="3">Single-stranded DNA-binding protein</fullName>
    </submittedName>
</protein>
<proteinExistence type="predicted"/>
<organism evidence="3 4">
    <name type="scientific">Elysia marginata</name>
    <dbReference type="NCBI Taxonomy" id="1093978"/>
    <lineage>
        <taxon>Eukaryota</taxon>
        <taxon>Metazoa</taxon>
        <taxon>Spiralia</taxon>
        <taxon>Lophotrochozoa</taxon>
        <taxon>Mollusca</taxon>
        <taxon>Gastropoda</taxon>
        <taxon>Heterobranchia</taxon>
        <taxon>Euthyneura</taxon>
        <taxon>Panpulmonata</taxon>
        <taxon>Sacoglossa</taxon>
        <taxon>Placobranchoidea</taxon>
        <taxon>Plakobranchidae</taxon>
        <taxon>Elysia</taxon>
    </lineage>
</organism>
<dbReference type="InterPro" id="IPR012340">
    <property type="entry name" value="NA-bd_OB-fold"/>
</dbReference>
<evidence type="ECO:0000256" key="1">
    <source>
        <dbReference type="ARBA" id="ARBA00023125"/>
    </source>
</evidence>
<dbReference type="PANTHER" id="PTHR10302:SF0">
    <property type="entry name" value="SINGLE-STRANDED DNA-BINDING PROTEIN, MITOCHONDRIAL"/>
    <property type="match status" value="1"/>
</dbReference>
<keyword evidence="1 2" id="KW-0238">DNA-binding</keyword>
<dbReference type="EMBL" id="BMAT01008623">
    <property type="protein sequence ID" value="GFR89326.1"/>
    <property type="molecule type" value="Genomic_DNA"/>
</dbReference>
<dbReference type="Gene3D" id="2.40.50.140">
    <property type="entry name" value="Nucleic acid-binding proteins"/>
    <property type="match status" value="1"/>
</dbReference>
<evidence type="ECO:0000256" key="2">
    <source>
        <dbReference type="PROSITE-ProRule" id="PRU00252"/>
    </source>
</evidence>
<dbReference type="NCBIfam" id="TIGR00621">
    <property type="entry name" value="ssb"/>
    <property type="match status" value="1"/>
</dbReference>